<evidence type="ECO:0000256" key="3">
    <source>
        <dbReference type="ARBA" id="ARBA00022729"/>
    </source>
</evidence>
<evidence type="ECO:0000256" key="2">
    <source>
        <dbReference type="ARBA" id="ARBA00022525"/>
    </source>
</evidence>
<dbReference type="Gene3D" id="3.30.430.20">
    <property type="entry name" value="Gnk2 domain, C-X8-C-X2-C motif"/>
    <property type="match status" value="1"/>
</dbReference>
<protein>
    <submittedName>
        <fullName evidence="7">Cysteine-rich receptor-like protein kinase 25</fullName>
    </submittedName>
</protein>
<evidence type="ECO:0000256" key="5">
    <source>
        <dbReference type="ARBA" id="ARBA00038515"/>
    </source>
</evidence>
<dbReference type="AlphaFoldDB" id="A0A6A1V641"/>
<keyword evidence="4" id="KW-0677">Repeat</keyword>
<accession>A0A6A1V641</accession>
<comment type="caution">
    <text evidence="7">The sequence shown here is derived from an EMBL/GenBank/DDBJ whole genome shotgun (WGS) entry which is preliminary data.</text>
</comment>
<dbReference type="InterPro" id="IPR038408">
    <property type="entry name" value="GNK2_sf"/>
</dbReference>
<dbReference type="GO" id="GO:0016301">
    <property type="term" value="F:kinase activity"/>
    <property type="evidence" value="ECO:0007669"/>
    <property type="project" value="UniProtKB-KW"/>
</dbReference>
<dbReference type="PROSITE" id="PS51473">
    <property type="entry name" value="GNK2"/>
    <property type="match status" value="1"/>
</dbReference>
<keyword evidence="2" id="KW-0964">Secreted</keyword>
<dbReference type="PANTHER" id="PTHR32411:SF43">
    <property type="entry name" value="CYSTEINE-RICH REPEAT SECRETORY PROTEIN 38"/>
    <property type="match status" value="1"/>
</dbReference>
<keyword evidence="7" id="KW-0808">Transferase</keyword>
<keyword evidence="7" id="KW-0418">Kinase</keyword>
<evidence type="ECO:0000313" key="8">
    <source>
        <dbReference type="Proteomes" id="UP000516437"/>
    </source>
</evidence>
<dbReference type="GO" id="GO:0005576">
    <property type="term" value="C:extracellular region"/>
    <property type="evidence" value="ECO:0007669"/>
    <property type="project" value="UniProtKB-SubCell"/>
</dbReference>
<gene>
    <name evidence="7" type="ORF">CJ030_MR7G001526</name>
</gene>
<dbReference type="EMBL" id="RXIC02000025">
    <property type="protein sequence ID" value="KAB1206660.1"/>
    <property type="molecule type" value="Genomic_DNA"/>
</dbReference>
<evidence type="ECO:0000313" key="7">
    <source>
        <dbReference type="EMBL" id="KAB1206660.1"/>
    </source>
</evidence>
<dbReference type="PANTHER" id="PTHR32411">
    <property type="entry name" value="CYSTEINE-RICH REPEAT SECRETORY PROTEIN 38-RELATED"/>
    <property type="match status" value="1"/>
</dbReference>
<comment type="similarity">
    <text evidence="5">Belongs to the cysteine-rich repeat secretory protein family.</text>
</comment>
<name>A0A6A1V641_9ROSI</name>
<dbReference type="InterPro" id="IPR002902">
    <property type="entry name" value="GNK2"/>
</dbReference>
<dbReference type="OrthoDB" id="4062651at2759"/>
<keyword evidence="3" id="KW-0732">Signal</keyword>
<keyword evidence="8" id="KW-1185">Reference proteome</keyword>
<dbReference type="Proteomes" id="UP000516437">
    <property type="component" value="Chromosome 7"/>
</dbReference>
<organism evidence="7 8">
    <name type="scientific">Morella rubra</name>
    <name type="common">Chinese bayberry</name>
    <dbReference type="NCBI Taxonomy" id="262757"/>
    <lineage>
        <taxon>Eukaryota</taxon>
        <taxon>Viridiplantae</taxon>
        <taxon>Streptophyta</taxon>
        <taxon>Embryophyta</taxon>
        <taxon>Tracheophyta</taxon>
        <taxon>Spermatophyta</taxon>
        <taxon>Magnoliopsida</taxon>
        <taxon>eudicotyledons</taxon>
        <taxon>Gunneridae</taxon>
        <taxon>Pentapetalae</taxon>
        <taxon>rosids</taxon>
        <taxon>fabids</taxon>
        <taxon>Fagales</taxon>
        <taxon>Myricaceae</taxon>
        <taxon>Morella</taxon>
    </lineage>
</organism>
<evidence type="ECO:0000256" key="4">
    <source>
        <dbReference type="ARBA" id="ARBA00022737"/>
    </source>
</evidence>
<comment type="subcellular location">
    <subcellularLocation>
        <location evidence="1">Secreted</location>
    </subcellularLocation>
</comment>
<dbReference type="Pfam" id="PF01657">
    <property type="entry name" value="Stress-antifung"/>
    <property type="match status" value="1"/>
</dbReference>
<evidence type="ECO:0000259" key="6">
    <source>
        <dbReference type="PROSITE" id="PS51473"/>
    </source>
</evidence>
<dbReference type="InterPro" id="IPR050581">
    <property type="entry name" value="CRR_secretory_protein"/>
</dbReference>
<reference evidence="7 8" key="1">
    <citation type="journal article" date="2019" name="Plant Biotechnol. J.">
        <title>The red bayberry genome and genetic basis of sex determination.</title>
        <authorList>
            <person name="Jia H.M."/>
            <person name="Jia H.J."/>
            <person name="Cai Q.L."/>
            <person name="Wang Y."/>
            <person name="Zhao H.B."/>
            <person name="Yang W.F."/>
            <person name="Wang G.Y."/>
            <person name="Li Y.H."/>
            <person name="Zhan D.L."/>
            <person name="Shen Y.T."/>
            <person name="Niu Q.F."/>
            <person name="Chang L."/>
            <person name="Qiu J."/>
            <person name="Zhao L."/>
            <person name="Xie H.B."/>
            <person name="Fu W.Y."/>
            <person name="Jin J."/>
            <person name="Li X.W."/>
            <person name="Jiao Y."/>
            <person name="Zhou C.C."/>
            <person name="Tu T."/>
            <person name="Chai C.Y."/>
            <person name="Gao J.L."/>
            <person name="Fan L.J."/>
            <person name="van de Weg E."/>
            <person name="Wang J.Y."/>
            <person name="Gao Z.S."/>
        </authorList>
    </citation>
    <scope>NUCLEOTIDE SEQUENCE [LARGE SCALE GENOMIC DNA]</scope>
    <source>
        <tissue evidence="7">Leaves</tissue>
    </source>
</reference>
<sequence length="110" mass="12339">MSIAVWNSTTQLQVKKTSDLVCGLFLCRGDVPAEKCRACMADAAKKLASRCSWKKIAIIWYNECMLCYSNESFFSIVAVRPRVATINTQNTTSQGFYNELVNTMIIDLAK</sequence>
<keyword evidence="7" id="KW-0675">Receptor</keyword>
<feature type="domain" description="Gnk2-homologous" evidence="6">
    <location>
        <begin position="1"/>
        <end position="73"/>
    </location>
</feature>
<dbReference type="CDD" id="cd23509">
    <property type="entry name" value="Gnk2-like"/>
    <property type="match status" value="1"/>
</dbReference>
<proteinExistence type="inferred from homology"/>
<evidence type="ECO:0000256" key="1">
    <source>
        <dbReference type="ARBA" id="ARBA00004613"/>
    </source>
</evidence>